<comment type="catalytic activity">
    <reaction evidence="10">
        <text>L-aspartate + 2-oxoglutarate = oxaloacetate + L-glutamate</text>
        <dbReference type="Rhea" id="RHEA:21824"/>
        <dbReference type="ChEBI" id="CHEBI:16452"/>
        <dbReference type="ChEBI" id="CHEBI:16810"/>
        <dbReference type="ChEBI" id="CHEBI:29985"/>
        <dbReference type="ChEBI" id="CHEBI:29991"/>
        <dbReference type="EC" id="2.6.1.1"/>
    </reaction>
</comment>
<dbReference type="GO" id="GO:0030170">
    <property type="term" value="F:pyridoxal phosphate binding"/>
    <property type="evidence" value="ECO:0007669"/>
    <property type="project" value="InterPro"/>
</dbReference>
<evidence type="ECO:0000256" key="10">
    <source>
        <dbReference type="ARBA" id="ARBA00049185"/>
    </source>
</evidence>
<comment type="caution">
    <text evidence="13">The sequence shown here is derived from an EMBL/GenBank/DDBJ whole genome shotgun (WGS) entry which is preliminary data.</text>
</comment>
<comment type="similarity">
    <text evidence="4 11">Belongs to the class-I pyridoxal-phosphate-dependent aminotransferase family.</text>
</comment>
<dbReference type="PATRIC" id="fig|1359193.3.peg.1385"/>
<keyword evidence="14" id="KW-1185">Reference proteome</keyword>
<comment type="subunit">
    <text evidence="5">Homodimer.</text>
</comment>
<dbReference type="FunFam" id="3.40.640.10:FF:000033">
    <property type="entry name" value="Aspartate aminotransferase"/>
    <property type="match status" value="1"/>
</dbReference>
<evidence type="ECO:0000313" key="13">
    <source>
        <dbReference type="EMBL" id="KJV90423.1"/>
    </source>
</evidence>
<name>A0A0F3QD07_RICBE</name>
<comment type="subcellular location">
    <subcellularLocation>
        <location evidence="3">Cytoplasm</location>
    </subcellularLocation>
</comment>
<dbReference type="Gene3D" id="3.90.1150.10">
    <property type="entry name" value="Aspartate Aminotransferase, domain 1"/>
    <property type="match status" value="1"/>
</dbReference>
<dbReference type="EC" id="2.6.1.-" evidence="11"/>
<dbReference type="InterPro" id="IPR015421">
    <property type="entry name" value="PyrdxlP-dep_Trfase_major"/>
</dbReference>
<comment type="cofactor">
    <cofactor evidence="1 11">
        <name>pyridoxal 5'-phosphate</name>
        <dbReference type="ChEBI" id="CHEBI:597326"/>
    </cofactor>
</comment>
<evidence type="ECO:0000256" key="8">
    <source>
        <dbReference type="ARBA" id="ARBA00022898"/>
    </source>
</evidence>
<dbReference type="PANTHER" id="PTHR46383">
    <property type="entry name" value="ASPARTATE AMINOTRANSFERASE"/>
    <property type="match status" value="1"/>
</dbReference>
<dbReference type="PROSITE" id="PS00105">
    <property type="entry name" value="AA_TRANSFER_CLASS_1"/>
    <property type="match status" value="1"/>
</dbReference>
<evidence type="ECO:0000256" key="3">
    <source>
        <dbReference type="ARBA" id="ARBA00004496"/>
    </source>
</evidence>
<dbReference type="Proteomes" id="UP000033661">
    <property type="component" value="Unassembled WGS sequence"/>
</dbReference>
<dbReference type="GO" id="GO:0033854">
    <property type="term" value="F:glutamate-prephenate aminotransferase activity"/>
    <property type="evidence" value="ECO:0007669"/>
    <property type="project" value="UniProtKB-EC"/>
</dbReference>
<gene>
    <name evidence="13" type="ORF">RBEAN4_1426</name>
</gene>
<keyword evidence="7 11" id="KW-0808">Transferase</keyword>
<evidence type="ECO:0000259" key="12">
    <source>
        <dbReference type="Pfam" id="PF00155"/>
    </source>
</evidence>
<dbReference type="GO" id="GO:0005737">
    <property type="term" value="C:cytoplasm"/>
    <property type="evidence" value="ECO:0007669"/>
    <property type="project" value="UniProtKB-SubCell"/>
</dbReference>
<dbReference type="RefSeq" id="WP_045799123.1">
    <property type="nucleotide sequence ID" value="NZ_LAOI01000001.1"/>
</dbReference>
<evidence type="ECO:0000256" key="11">
    <source>
        <dbReference type="RuleBase" id="RU000481"/>
    </source>
</evidence>
<evidence type="ECO:0000256" key="6">
    <source>
        <dbReference type="ARBA" id="ARBA00022576"/>
    </source>
</evidence>
<feature type="domain" description="Aminotransferase class I/classII large" evidence="12">
    <location>
        <begin position="32"/>
        <end position="389"/>
    </location>
</feature>
<evidence type="ECO:0000256" key="7">
    <source>
        <dbReference type="ARBA" id="ARBA00022679"/>
    </source>
</evidence>
<dbReference type="GO" id="GO:0006520">
    <property type="term" value="P:amino acid metabolic process"/>
    <property type="evidence" value="ECO:0007669"/>
    <property type="project" value="InterPro"/>
</dbReference>
<protein>
    <recommendedName>
        <fullName evidence="11">Aminotransferase</fullName>
        <ecNumber evidence="11">2.6.1.-</ecNumber>
    </recommendedName>
</protein>
<dbReference type="Gene3D" id="3.40.640.10">
    <property type="entry name" value="Type I PLP-dependent aspartate aminotransferase-like (Major domain)"/>
    <property type="match status" value="1"/>
</dbReference>
<dbReference type="InterPro" id="IPR015422">
    <property type="entry name" value="PyrdxlP-dep_Trfase_small"/>
</dbReference>
<dbReference type="SUPFAM" id="SSF53383">
    <property type="entry name" value="PLP-dependent transferases"/>
    <property type="match status" value="1"/>
</dbReference>
<dbReference type="EMBL" id="LAOI01000001">
    <property type="protein sequence ID" value="KJV90423.1"/>
    <property type="molecule type" value="Genomic_DNA"/>
</dbReference>
<dbReference type="CDD" id="cd00609">
    <property type="entry name" value="AAT_like"/>
    <property type="match status" value="1"/>
</dbReference>
<dbReference type="PRINTS" id="PR00753">
    <property type="entry name" value="ACCSYNTHASE"/>
</dbReference>
<dbReference type="InterPro" id="IPR004839">
    <property type="entry name" value="Aminotransferase_I/II_large"/>
</dbReference>
<proteinExistence type="inferred from homology"/>
<dbReference type="PANTHER" id="PTHR46383:SF1">
    <property type="entry name" value="ASPARTATE AMINOTRANSFERASE"/>
    <property type="match status" value="1"/>
</dbReference>
<accession>A0A0F3QD07</accession>
<reference evidence="13 14" key="1">
    <citation type="submission" date="2015-02" db="EMBL/GenBank/DDBJ databases">
        <title>Genome Sequencing of Rickettsiales.</title>
        <authorList>
            <person name="Daugherty S.C."/>
            <person name="Su Q."/>
            <person name="Abolude K."/>
            <person name="Beier-Sexton M."/>
            <person name="Carlyon J.A."/>
            <person name="Carter R."/>
            <person name="Day N.P."/>
            <person name="Dumler S.J."/>
            <person name="Dyachenko V."/>
            <person name="Godinez A."/>
            <person name="Kurtti T.J."/>
            <person name="Lichay M."/>
            <person name="Mullins K.E."/>
            <person name="Ott S."/>
            <person name="Pappas-Brown V."/>
            <person name="Paris D.H."/>
            <person name="Patel P."/>
            <person name="Richards A.L."/>
            <person name="Sadzewicz L."/>
            <person name="Sears K."/>
            <person name="Seidman D."/>
            <person name="Sengamalay N."/>
            <person name="Stenos J."/>
            <person name="Tallon L.J."/>
            <person name="Vincent G."/>
            <person name="Fraser C.M."/>
            <person name="Munderloh U."/>
            <person name="Dunning-Hotopp J.C."/>
        </authorList>
    </citation>
    <scope>NUCLEOTIDE SEQUENCE [LARGE SCALE GENOMIC DNA]</scope>
    <source>
        <strain evidence="13 14">RML An4</strain>
    </source>
</reference>
<dbReference type="InterPro" id="IPR004838">
    <property type="entry name" value="NHTrfase_class1_PyrdxlP-BS"/>
</dbReference>
<comment type="catalytic activity">
    <reaction evidence="9">
        <text>L-arogenate + 2-oxoglutarate = prephenate + L-glutamate</text>
        <dbReference type="Rhea" id="RHEA:22880"/>
        <dbReference type="ChEBI" id="CHEBI:16810"/>
        <dbReference type="ChEBI" id="CHEBI:29934"/>
        <dbReference type="ChEBI" id="CHEBI:29985"/>
        <dbReference type="ChEBI" id="CHEBI:58180"/>
        <dbReference type="EC" id="2.6.1.79"/>
    </reaction>
</comment>
<evidence type="ECO:0000256" key="5">
    <source>
        <dbReference type="ARBA" id="ARBA00011738"/>
    </source>
</evidence>
<sequence>MSIISMRLNAIKPSPTLAVVRKTLELKRAGIDIIALGAGEPDFDTPDNIKEAAIKAIKDGFTKYTNVEGIPALKEAIQAKFKRENNIDYDLEEIIVSTGGKQVIYNLFMASLNKGDEVIIPAPYWVSYPDMVLLAEGTPVFANCGIESNFKLSGEALEQLITPKTKWLIINSPSNPTGASYSHSELKNIAEVLRKHPYVNVMSDDIYEHITFDGFKFYTLAEIAPDLKDRIFTVNGVSKAYSMTGWRIGYGAGSKALIKAMTIIQSQSTSNPCSISQVAAVEALNGVQGYIAQNALNFEKKRDLALSILQRVKYFECYKPEGAFYLFIKCDKIFGAKTKSGKVINNSNDFGEYLLEEAKVAVVPGIAFGLEGYFRISYATSMEELEEACLRMERACGSL</sequence>
<evidence type="ECO:0000256" key="1">
    <source>
        <dbReference type="ARBA" id="ARBA00001933"/>
    </source>
</evidence>
<dbReference type="InterPro" id="IPR050596">
    <property type="entry name" value="AspAT/PAT-like"/>
</dbReference>
<comment type="function">
    <text evidence="2">Catalyzes the reversible conversion of aspartate and 2-oxoglutarate to glutamate and oxaloacetate. Can also transaminate prephenate in the presence of glutamate.</text>
</comment>
<dbReference type="AlphaFoldDB" id="A0A0F3QD07"/>
<dbReference type="Pfam" id="PF00155">
    <property type="entry name" value="Aminotran_1_2"/>
    <property type="match status" value="1"/>
</dbReference>
<organism evidence="13 14">
    <name type="scientific">Rickettsia bellii str. RML An4</name>
    <dbReference type="NCBI Taxonomy" id="1359193"/>
    <lineage>
        <taxon>Bacteria</taxon>
        <taxon>Pseudomonadati</taxon>
        <taxon>Pseudomonadota</taxon>
        <taxon>Alphaproteobacteria</taxon>
        <taxon>Rickettsiales</taxon>
        <taxon>Rickettsiaceae</taxon>
        <taxon>Rickettsieae</taxon>
        <taxon>Rickettsia</taxon>
        <taxon>belli group</taxon>
    </lineage>
</organism>
<evidence type="ECO:0000256" key="4">
    <source>
        <dbReference type="ARBA" id="ARBA00007441"/>
    </source>
</evidence>
<keyword evidence="8" id="KW-0663">Pyridoxal phosphate</keyword>
<dbReference type="GO" id="GO:0004069">
    <property type="term" value="F:L-aspartate:2-oxoglutarate aminotransferase activity"/>
    <property type="evidence" value="ECO:0007669"/>
    <property type="project" value="UniProtKB-EC"/>
</dbReference>
<keyword evidence="6 11" id="KW-0032">Aminotransferase</keyword>
<dbReference type="InterPro" id="IPR015424">
    <property type="entry name" value="PyrdxlP-dep_Trfase"/>
</dbReference>
<evidence type="ECO:0000313" key="14">
    <source>
        <dbReference type="Proteomes" id="UP000033661"/>
    </source>
</evidence>
<evidence type="ECO:0000256" key="9">
    <source>
        <dbReference type="ARBA" id="ARBA00047771"/>
    </source>
</evidence>
<evidence type="ECO:0000256" key="2">
    <source>
        <dbReference type="ARBA" id="ARBA00002385"/>
    </source>
</evidence>